<evidence type="ECO:0000256" key="12">
    <source>
        <dbReference type="ARBA" id="ARBA00042677"/>
    </source>
</evidence>
<keyword evidence="4" id="KW-0255">Endonuclease</keyword>
<evidence type="ECO:0000313" key="15">
    <source>
        <dbReference type="EMBL" id="KAK6482514.1"/>
    </source>
</evidence>
<organism evidence="15 16">
    <name type="scientific">Huso huso</name>
    <name type="common">Beluga</name>
    <name type="synonym">Acipenser huso</name>
    <dbReference type="NCBI Taxonomy" id="61971"/>
    <lineage>
        <taxon>Eukaryota</taxon>
        <taxon>Metazoa</taxon>
        <taxon>Chordata</taxon>
        <taxon>Craniata</taxon>
        <taxon>Vertebrata</taxon>
        <taxon>Euteleostomi</taxon>
        <taxon>Actinopterygii</taxon>
        <taxon>Chondrostei</taxon>
        <taxon>Acipenseriformes</taxon>
        <taxon>Acipenseridae</taxon>
        <taxon>Huso</taxon>
    </lineage>
</organism>
<keyword evidence="5" id="KW-0227">DNA damage</keyword>
<feature type="compositionally biased region" description="Polar residues" evidence="13">
    <location>
        <begin position="470"/>
        <end position="482"/>
    </location>
</feature>
<feature type="compositionally biased region" description="Polar residues" evidence="13">
    <location>
        <begin position="572"/>
        <end position="581"/>
    </location>
</feature>
<sequence length="727" mass="82606">MSSFEGRMKEYPTVSLDRFDKDNINARAYFLSHCHKDHMKGLKAPALKRRLKCSLTVRLYCSPVTKELLLISPRYNFWETHIVAIEVETPTQISLIDEASGEKEDVVVTLLPAGHCPGSVMFLFEGNNGTVLYTGDFRMAKGEAARMELLHSGDRVKDIKSVYLDTTFFDPRFYQIPSREECLNGIRELVRSWITLSPYHAVWLNCKAAYGYEYLFTNLSEEFGLQVHVKNLDMFKKMPEILNHVTTDRTTQIHACRHPRDEEFFRGNRLPCGMLAKDGTPLRIISIKPSTMWFGERRKKTNVIVRQGASSYRACFSFHSSYTEIKDFLTHICPVEIYPSVIPIGKTMEDVKEILRPLCRANSGTGEVIYKPLGALKRAKMNFTSQIESDSEEDLFDDMQISPWRRKLPMKQLKPVQTKMENPSGIPARSQASCCGDMPEMETNSSTLKGDFMDCEESNDDDEDEEEETFVNTMENDAKSCTKSTAFQQKVLNSLKEETSEDQFSNEQESKELVTDLIAVKPEVPKWDAFFKPEPVLTDEGSELEDSQEHSRNITQSQSPNLFSDSDDGDSTHISSQSTHLSEQDSEGWGSQQDTVLVSSQERKAEQLKYLNKELHMLGHIASPGDQKIGTCNFFKTSERLLNNNDDNQSFPLQHLTDKLGEIKSETYADKTTVSLLEVKSESQTSSDFEIPSTPDSEIPQAEQLKDLYKKLAAGEPVMVKNSKYTT</sequence>
<accession>A0ABR0ZCJ2</accession>
<reference evidence="15 16" key="1">
    <citation type="submission" date="2021-05" db="EMBL/GenBank/DDBJ databases">
        <authorList>
            <person name="Zahm M."/>
            <person name="Klopp C."/>
            <person name="Cabau C."/>
            <person name="Kuhl H."/>
            <person name="Suciu R."/>
            <person name="Ciorpac M."/>
            <person name="Holostenco D."/>
            <person name="Gessner J."/>
            <person name="Wuertz S."/>
            <person name="Hohne C."/>
            <person name="Stock M."/>
            <person name="Gislard M."/>
            <person name="Lluch J."/>
            <person name="Milhes M."/>
            <person name="Lampietro C."/>
            <person name="Lopez Roques C."/>
            <person name="Donnadieu C."/>
            <person name="Du K."/>
            <person name="Schartl M."/>
            <person name="Guiguen Y."/>
        </authorList>
    </citation>
    <scope>NUCLEOTIDE SEQUENCE [LARGE SCALE GENOMIC DNA]</scope>
    <source>
        <strain evidence="15">Hh-F2</strain>
        <tissue evidence="15">Blood</tissue>
    </source>
</reference>
<feature type="compositionally biased region" description="Polar residues" evidence="13">
    <location>
        <begin position="553"/>
        <end position="564"/>
    </location>
</feature>
<dbReference type="Pfam" id="PF07522">
    <property type="entry name" value="DRMBL"/>
    <property type="match status" value="1"/>
</dbReference>
<evidence type="ECO:0000259" key="14">
    <source>
        <dbReference type="Pfam" id="PF07522"/>
    </source>
</evidence>
<evidence type="ECO:0000256" key="11">
    <source>
        <dbReference type="ARBA" id="ARBA00039759"/>
    </source>
</evidence>
<keyword evidence="6" id="KW-0378">Hydrolase</keyword>
<feature type="region of interest" description="Disordered" evidence="13">
    <location>
        <begin position="416"/>
        <end position="482"/>
    </location>
</feature>
<dbReference type="PANTHER" id="PTHR23240">
    <property type="entry name" value="DNA CROSS-LINK REPAIR PROTEIN PSO2/SNM1-RELATED"/>
    <property type="match status" value="1"/>
</dbReference>
<feature type="domain" description="DNA repair metallo-beta-lactamase" evidence="14">
    <location>
        <begin position="239"/>
        <end position="343"/>
    </location>
</feature>
<dbReference type="Pfam" id="PF23023">
    <property type="entry name" value="Anti-Pycsar_Apyc1"/>
    <property type="match status" value="1"/>
</dbReference>
<evidence type="ECO:0000256" key="13">
    <source>
        <dbReference type="SAM" id="MobiDB-lite"/>
    </source>
</evidence>
<protein>
    <recommendedName>
        <fullName evidence="11">Protein artemis</fullName>
    </recommendedName>
    <alternativeName>
        <fullName evidence="12">DNA cross-link repair 1C protein</fullName>
    </alternativeName>
</protein>
<dbReference type="Proteomes" id="UP001369086">
    <property type="component" value="Unassembled WGS sequence"/>
</dbReference>
<comment type="subcellular location">
    <subcellularLocation>
        <location evidence="1">Nucleus</location>
    </subcellularLocation>
</comment>
<comment type="caution">
    <text evidence="15">The sequence shown here is derived from an EMBL/GenBank/DDBJ whole genome shotgun (WGS) entry which is preliminary data.</text>
</comment>
<feature type="region of interest" description="Disordered" evidence="13">
    <location>
        <begin position="539"/>
        <end position="600"/>
    </location>
</feature>
<keyword evidence="16" id="KW-1185">Reference proteome</keyword>
<proteinExistence type="inferred from homology"/>
<dbReference type="InterPro" id="IPR036866">
    <property type="entry name" value="RibonucZ/Hydroxyglut_hydro"/>
</dbReference>
<evidence type="ECO:0000256" key="3">
    <source>
        <dbReference type="ARBA" id="ARBA00022722"/>
    </source>
</evidence>
<dbReference type="PANTHER" id="PTHR23240:SF8">
    <property type="entry name" value="PROTEIN ARTEMIS"/>
    <property type="match status" value="1"/>
</dbReference>
<evidence type="ECO:0000256" key="5">
    <source>
        <dbReference type="ARBA" id="ARBA00022763"/>
    </source>
</evidence>
<evidence type="ECO:0000256" key="7">
    <source>
        <dbReference type="ARBA" id="ARBA00022839"/>
    </source>
</evidence>
<feature type="compositionally biased region" description="Polar residues" evidence="13">
    <location>
        <begin position="589"/>
        <end position="600"/>
    </location>
</feature>
<evidence type="ECO:0000256" key="8">
    <source>
        <dbReference type="ARBA" id="ARBA00023172"/>
    </source>
</evidence>
<keyword evidence="10" id="KW-0539">Nucleus</keyword>
<dbReference type="Gene3D" id="3.40.50.12650">
    <property type="match status" value="1"/>
</dbReference>
<evidence type="ECO:0000313" key="16">
    <source>
        <dbReference type="Proteomes" id="UP001369086"/>
    </source>
</evidence>
<evidence type="ECO:0000256" key="2">
    <source>
        <dbReference type="ARBA" id="ARBA00010304"/>
    </source>
</evidence>
<dbReference type="EMBL" id="JAHFZB010000013">
    <property type="protein sequence ID" value="KAK6482514.1"/>
    <property type="molecule type" value="Genomic_DNA"/>
</dbReference>
<feature type="compositionally biased region" description="Acidic residues" evidence="13">
    <location>
        <begin position="453"/>
        <end position="469"/>
    </location>
</feature>
<keyword evidence="9" id="KW-0234">DNA repair</keyword>
<keyword evidence="8" id="KW-0233">DNA recombination</keyword>
<keyword evidence="3" id="KW-0540">Nuclease</keyword>
<evidence type="ECO:0000256" key="9">
    <source>
        <dbReference type="ARBA" id="ARBA00023204"/>
    </source>
</evidence>
<evidence type="ECO:0000256" key="4">
    <source>
        <dbReference type="ARBA" id="ARBA00022759"/>
    </source>
</evidence>
<evidence type="ECO:0000256" key="1">
    <source>
        <dbReference type="ARBA" id="ARBA00004123"/>
    </source>
</evidence>
<dbReference type="InterPro" id="IPR011084">
    <property type="entry name" value="DRMBL"/>
</dbReference>
<evidence type="ECO:0000256" key="6">
    <source>
        <dbReference type="ARBA" id="ARBA00022801"/>
    </source>
</evidence>
<evidence type="ECO:0000256" key="10">
    <source>
        <dbReference type="ARBA" id="ARBA00023242"/>
    </source>
</evidence>
<comment type="similarity">
    <text evidence="2">Belongs to the DNA repair metallo-beta-lactamase (DRMBL) family.</text>
</comment>
<name>A0ABR0ZCJ2_HUSHU</name>
<dbReference type="CDD" id="cd16297">
    <property type="entry name" value="artemis-SNM1C-like_MBL-fold"/>
    <property type="match status" value="1"/>
</dbReference>
<dbReference type="Gene3D" id="3.60.15.10">
    <property type="entry name" value="Ribonuclease Z/Hydroxyacylglutathione hydrolase-like"/>
    <property type="match status" value="1"/>
</dbReference>
<gene>
    <name evidence="15" type="ORF">HHUSO_G15540</name>
</gene>
<dbReference type="SUPFAM" id="SSF56281">
    <property type="entry name" value="Metallo-hydrolase/oxidoreductase"/>
    <property type="match status" value="1"/>
</dbReference>
<keyword evidence="7" id="KW-0269">Exonuclease</keyword>